<gene>
    <name evidence="3" type="ORF">VZD24_10430</name>
    <name evidence="2" type="ORF">VZD85_08400</name>
</gene>
<dbReference type="RefSeq" id="WP_342687277.1">
    <property type="nucleotide sequence ID" value="NZ_JAZBJM010000004.1"/>
</dbReference>
<dbReference type="SUPFAM" id="SSF53756">
    <property type="entry name" value="UDP-Glycosyltransferase/glycogen phosphorylase"/>
    <property type="match status" value="1"/>
</dbReference>
<dbReference type="Pfam" id="PF00534">
    <property type="entry name" value="Glycos_transf_1"/>
    <property type="match status" value="1"/>
</dbReference>
<evidence type="ECO:0000259" key="1">
    <source>
        <dbReference type="Pfam" id="PF00534"/>
    </source>
</evidence>
<evidence type="ECO:0000313" key="2">
    <source>
        <dbReference type="EMBL" id="MEM0518368.1"/>
    </source>
</evidence>
<dbReference type="Proteomes" id="UP001390963">
    <property type="component" value="Unassembled WGS sequence"/>
</dbReference>
<keyword evidence="5" id="KW-1185">Reference proteome</keyword>
<evidence type="ECO:0000313" key="5">
    <source>
        <dbReference type="Proteomes" id="UP001390963"/>
    </source>
</evidence>
<feature type="domain" description="Glycosyl transferase family 1" evidence="1">
    <location>
        <begin position="166"/>
        <end position="319"/>
    </location>
</feature>
<proteinExistence type="predicted"/>
<keyword evidence="2" id="KW-0808">Transferase</keyword>
<dbReference type="EMBL" id="JBANCF010000008">
    <property type="protein sequence ID" value="MEM0573936.1"/>
    <property type="molecule type" value="Genomic_DNA"/>
</dbReference>
<dbReference type="GO" id="GO:0016757">
    <property type="term" value="F:glycosyltransferase activity"/>
    <property type="evidence" value="ECO:0007669"/>
    <property type="project" value="UniProtKB-KW"/>
</dbReference>
<reference evidence="2 5" key="1">
    <citation type="submission" date="2024-01" db="EMBL/GenBank/DDBJ databases">
        <title>Aequorivita flavus sp. nov., isolated from deep-sea sediment.</title>
        <authorList>
            <person name="Chen X."/>
        </authorList>
    </citation>
    <scope>NUCLEOTIDE SEQUENCE</scope>
    <source>
        <strain evidence="2">MCCC 1A16923</strain>
        <strain evidence="3 5">MCCC 1A16935</strain>
    </source>
</reference>
<dbReference type="PANTHER" id="PTHR45947">
    <property type="entry name" value="SULFOQUINOVOSYL TRANSFERASE SQD2"/>
    <property type="match status" value="1"/>
</dbReference>
<organism evidence="2 4">
    <name type="scientific">Aequorivita flava</name>
    <dbReference type="NCBI Taxonomy" id="3114371"/>
    <lineage>
        <taxon>Bacteria</taxon>
        <taxon>Pseudomonadati</taxon>
        <taxon>Bacteroidota</taxon>
        <taxon>Flavobacteriia</taxon>
        <taxon>Flavobacteriales</taxon>
        <taxon>Flavobacteriaceae</taxon>
        <taxon>Aequorivita</taxon>
    </lineage>
</organism>
<dbReference type="PANTHER" id="PTHR45947:SF15">
    <property type="entry name" value="TEICHURONIC ACID BIOSYNTHESIS GLYCOSYLTRANSFERASE TUAC-RELATED"/>
    <property type="match status" value="1"/>
</dbReference>
<sequence length="341" mass="38626">MHQRKKLLYIGNKLAEHGKPPTAIDSLSVKFENEGYSVIMASSKKNRLGRMFDMIWTTLKNKNEISLVLIDTYSTQNFYYALIIGKICRLLDLPYVPVLHGGNLPKRLSKNKGFSNIFFGKAYTNVAPSEYILEQFKTMGFQNLTYIPNTLEIKNYPFQPRKIITPKLLWVRSFAEIYNPLLALEIVEGLLKRGIKVSLCMVGPDKDGSMARCKKIAADLKLPVVFPGLLKKEEWISLSKEYTIFINTTNFDNMPVSVMEAMALGLPVVSTNVGGMPFLIKDNIDGILVPPNNSELFVNAIEELCDNPSKVEEITKNARMKVVQLDWQIVKHSWMELIGKA</sequence>
<name>A0AB35YWQ1_9FLAO</name>
<evidence type="ECO:0000313" key="4">
    <source>
        <dbReference type="Proteomes" id="UP001388259"/>
    </source>
</evidence>
<comment type="caution">
    <text evidence="2">The sequence shown here is derived from an EMBL/GenBank/DDBJ whole genome shotgun (WGS) entry which is preliminary data.</text>
</comment>
<keyword evidence="2" id="KW-0328">Glycosyltransferase</keyword>
<dbReference type="Gene3D" id="3.40.50.2000">
    <property type="entry name" value="Glycogen Phosphorylase B"/>
    <property type="match status" value="2"/>
</dbReference>
<dbReference type="Proteomes" id="UP001388259">
    <property type="component" value="Unassembled WGS sequence"/>
</dbReference>
<evidence type="ECO:0000313" key="3">
    <source>
        <dbReference type="EMBL" id="MEM0573936.1"/>
    </source>
</evidence>
<protein>
    <submittedName>
        <fullName evidence="2">Glycosyltransferase family 4 protein</fullName>
        <ecNumber evidence="2">2.4.-.-</ecNumber>
    </submittedName>
</protein>
<dbReference type="EMBL" id="JAZBJM010000004">
    <property type="protein sequence ID" value="MEM0518368.1"/>
    <property type="molecule type" value="Genomic_DNA"/>
</dbReference>
<dbReference type="InterPro" id="IPR001296">
    <property type="entry name" value="Glyco_trans_1"/>
</dbReference>
<dbReference type="InterPro" id="IPR050194">
    <property type="entry name" value="Glycosyltransferase_grp1"/>
</dbReference>
<dbReference type="CDD" id="cd03801">
    <property type="entry name" value="GT4_PimA-like"/>
    <property type="match status" value="1"/>
</dbReference>
<dbReference type="EC" id="2.4.-.-" evidence="2"/>
<accession>A0AB35YWQ1</accession>
<dbReference type="AlphaFoldDB" id="A0AB35YWQ1"/>